<dbReference type="Proteomes" id="UP000192042">
    <property type="component" value="Chromosome I"/>
</dbReference>
<feature type="transmembrane region" description="Helical" evidence="1">
    <location>
        <begin position="12"/>
        <end position="36"/>
    </location>
</feature>
<dbReference type="OrthoDB" id="9780680at2"/>
<reference evidence="2 3" key="1">
    <citation type="submission" date="2017-03" db="EMBL/GenBank/DDBJ databases">
        <authorList>
            <person name="Afonso C.L."/>
            <person name="Miller P.J."/>
            <person name="Scott M.A."/>
            <person name="Spackman E."/>
            <person name="Goraichik I."/>
            <person name="Dimitrov K.M."/>
            <person name="Suarez D.L."/>
            <person name="Swayne D.E."/>
        </authorList>
    </citation>
    <scope>NUCLEOTIDE SEQUENCE [LARGE SCALE GENOMIC DNA]</scope>
    <source>
        <strain evidence="2">Genome sequencing of Nitrospira japonica strain NJ11</strain>
    </source>
</reference>
<proteinExistence type="predicted"/>
<organism evidence="2 3">
    <name type="scientific">Nitrospira japonica</name>
    <dbReference type="NCBI Taxonomy" id="1325564"/>
    <lineage>
        <taxon>Bacteria</taxon>
        <taxon>Pseudomonadati</taxon>
        <taxon>Nitrospirota</taxon>
        <taxon>Nitrospiria</taxon>
        <taxon>Nitrospirales</taxon>
        <taxon>Nitrospiraceae</taxon>
        <taxon>Nitrospira</taxon>
    </lineage>
</organism>
<dbReference type="GO" id="GO:0043683">
    <property type="term" value="P:type IV pilus assembly"/>
    <property type="evidence" value="ECO:0007669"/>
    <property type="project" value="InterPro"/>
</dbReference>
<dbReference type="InterPro" id="IPR032092">
    <property type="entry name" value="PilW"/>
</dbReference>
<keyword evidence="1" id="KW-1133">Transmembrane helix</keyword>
<keyword evidence="1" id="KW-0472">Membrane</keyword>
<keyword evidence="3" id="KW-1185">Reference proteome</keyword>
<evidence type="ECO:0000256" key="1">
    <source>
        <dbReference type="SAM" id="Phobius"/>
    </source>
</evidence>
<dbReference type="PROSITE" id="PS00409">
    <property type="entry name" value="PROKAR_NTER_METHYL"/>
    <property type="match status" value="1"/>
</dbReference>
<protein>
    <submittedName>
        <fullName evidence="2">Putative Type IV pilus assembly protein PilW</fullName>
    </submittedName>
</protein>
<dbReference type="KEGG" id="nja:NSJP_0728"/>
<dbReference type="AlphaFoldDB" id="A0A1W1I1L7"/>
<dbReference type="Pfam" id="PF07963">
    <property type="entry name" value="N_methyl"/>
    <property type="match status" value="1"/>
</dbReference>
<dbReference type="EMBL" id="LT828648">
    <property type="protein sequence ID" value="SLM46900.1"/>
    <property type="molecule type" value="Genomic_DNA"/>
</dbReference>
<dbReference type="NCBIfam" id="TIGR02532">
    <property type="entry name" value="IV_pilin_GFxxxE"/>
    <property type="match status" value="1"/>
</dbReference>
<gene>
    <name evidence="2" type="ORF">NSJP_0728</name>
</gene>
<dbReference type="RefSeq" id="WP_080885512.1">
    <property type="nucleotide sequence ID" value="NZ_LT828648.1"/>
</dbReference>
<dbReference type="InterPro" id="IPR012902">
    <property type="entry name" value="N_methyl_site"/>
</dbReference>
<dbReference type="STRING" id="1325564.NSJP_0728"/>
<keyword evidence="1" id="KW-0812">Transmembrane</keyword>
<sequence length="374" mass="39117">MDTERRMYSQHGITLVELMIALAVTSIIVTAGFTVLTTTDKSTKANEQAAGTQQNARLAMELIARDIKLAGFRMPLSPNVPVGGTAGNCASGGTSLAIRPVDKISTPSALPNDDGPDTLSLIVPRTNPGWTLSQAVPVAPASSFTAITLNGTAVSEMQTEGMVNGTGAYVSVGGVLTAQVSTSSGSAVNFSSGFNLPVTFPAGTQVYLLQCITYSIGQTSTACGTSSPCLLRTVDTGTAAPSVTNIVDGVEDIQFALACDGCNGAIKTGVPDGVIDDWNANNTFDVGDWQTNRVWSPLTFDPATIRMVQVNVVARQSVRDQGLGEAQQAGVLTAGPLTISDHIHSADPGYVASTYQQFRRRQLTRTVDARNVEQ</sequence>
<accession>A0A1W1I1L7</accession>
<name>A0A1W1I1L7_9BACT</name>
<dbReference type="Pfam" id="PF16074">
    <property type="entry name" value="PilW"/>
    <property type="match status" value="1"/>
</dbReference>
<evidence type="ECO:0000313" key="2">
    <source>
        <dbReference type="EMBL" id="SLM46900.1"/>
    </source>
</evidence>
<evidence type="ECO:0000313" key="3">
    <source>
        <dbReference type="Proteomes" id="UP000192042"/>
    </source>
</evidence>